<protein>
    <submittedName>
        <fullName evidence="7">Acyltransferase domain-containing protein</fullName>
    </submittedName>
</protein>
<dbReference type="CDD" id="cd00833">
    <property type="entry name" value="PKS"/>
    <property type="match status" value="1"/>
</dbReference>
<dbReference type="SUPFAM" id="SSF53901">
    <property type="entry name" value="Thiolase-like"/>
    <property type="match status" value="1"/>
</dbReference>
<dbReference type="InterPro" id="IPR016035">
    <property type="entry name" value="Acyl_Trfase/lysoPLipase"/>
</dbReference>
<dbReference type="Gene3D" id="3.30.70.250">
    <property type="entry name" value="Malonyl-CoA ACP transacylase, ACP-binding"/>
    <property type="match status" value="1"/>
</dbReference>
<dbReference type="InterPro" id="IPR014030">
    <property type="entry name" value="Ketoacyl_synth_N"/>
</dbReference>
<dbReference type="PROSITE" id="PS52004">
    <property type="entry name" value="KS3_2"/>
    <property type="match status" value="1"/>
</dbReference>
<dbReference type="Pfam" id="PF02801">
    <property type="entry name" value="Ketoacyl-synt_C"/>
    <property type="match status" value="1"/>
</dbReference>
<dbReference type="SMART" id="SM00823">
    <property type="entry name" value="PKS_PP"/>
    <property type="match status" value="1"/>
</dbReference>
<dbReference type="Gene3D" id="3.40.47.10">
    <property type="match status" value="1"/>
</dbReference>
<dbReference type="SUPFAM" id="SSF47336">
    <property type="entry name" value="ACP-like"/>
    <property type="match status" value="1"/>
</dbReference>
<evidence type="ECO:0000313" key="8">
    <source>
        <dbReference type="Proteomes" id="UP000470404"/>
    </source>
</evidence>
<evidence type="ECO:0000256" key="4">
    <source>
        <dbReference type="ARBA" id="ARBA00023315"/>
    </source>
</evidence>
<dbReference type="SUPFAM" id="SSF55048">
    <property type="entry name" value="Probable ACP-binding domain of malonyl-CoA ACP transacylase"/>
    <property type="match status" value="1"/>
</dbReference>
<feature type="domain" description="Carrier" evidence="5">
    <location>
        <begin position="32"/>
        <end position="108"/>
    </location>
</feature>
<dbReference type="PANTHER" id="PTHR43775:SF51">
    <property type="entry name" value="INACTIVE PHENOLPHTHIOCEROL SYNTHESIS POLYKETIDE SYNTHASE TYPE I PKS1-RELATED"/>
    <property type="match status" value="1"/>
</dbReference>
<evidence type="ECO:0000313" key="7">
    <source>
        <dbReference type="EMBL" id="NEC58256.1"/>
    </source>
</evidence>
<dbReference type="InterPro" id="IPR032821">
    <property type="entry name" value="PKS_assoc"/>
</dbReference>
<dbReference type="PROSITE" id="PS50075">
    <property type="entry name" value="CARRIER"/>
    <property type="match status" value="1"/>
</dbReference>
<dbReference type="Pfam" id="PF00698">
    <property type="entry name" value="Acyl_transf_1"/>
    <property type="match status" value="1"/>
</dbReference>
<feature type="domain" description="Ketosynthase family 3 (KS3)" evidence="6">
    <location>
        <begin position="125"/>
        <end position="549"/>
    </location>
</feature>
<gene>
    <name evidence="7" type="ORF">G3I59_22275</name>
</gene>
<dbReference type="InterPro" id="IPR009081">
    <property type="entry name" value="PP-bd_ACP"/>
</dbReference>
<proteinExistence type="predicted"/>
<keyword evidence="2" id="KW-0597">Phosphoprotein</keyword>
<dbReference type="InterPro" id="IPR016039">
    <property type="entry name" value="Thiolase-like"/>
</dbReference>
<evidence type="ECO:0000256" key="3">
    <source>
        <dbReference type="ARBA" id="ARBA00022679"/>
    </source>
</evidence>
<comment type="caution">
    <text evidence="7">The sequence shown here is derived from an EMBL/GenBank/DDBJ whole genome shotgun (WGS) entry which is preliminary data.</text>
</comment>
<dbReference type="InterPro" id="IPR050091">
    <property type="entry name" value="PKS_NRPS_Biosynth_Enz"/>
</dbReference>
<dbReference type="Gene3D" id="3.40.366.10">
    <property type="entry name" value="Malonyl-Coenzyme A Acyl Carrier Protein, domain 2"/>
    <property type="match status" value="1"/>
</dbReference>
<dbReference type="SMART" id="SM01294">
    <property type="entry name" value="PKS_PP_betabranch"/>
    <property type="match status" value="1"/>
</dbReference>
<dbReference type="InterPro" id="IPR014031">
    <property type="entry name" value="Ketoacyl_synth_C"/>
</dbReference>
<dbReference type="Proteomes" id="UP000470404">
    <property type="component" value="Unassembled WGS sequence"/>
</dbReference>
<name>A0ABX0BZL6_9PSEU</name>
<evidence type="ECO:0000259" key="6">
    <source>
        <dbReference type="PROSITE" id="PS52004"/>
    </source>
</evidence>
<accession>A0ABX0BZL6</accession>
<sequence length="848" mass="88409">MECAMRESEKNRESGFAERLTLLPPADRAGFLAGVVHDATRAALQAALPEVPAVLDPEKAFSDHGFDSLAAVELHAQLTDATGLELPVTLAFDYPTPAAVTRFLHAEVFGVQESVAALAAGAANDEPVAIVGIGCRYPGGAVSPEALWQLVAEGVHTISGFPEDRGWDLDSLYDPDPDKPGSSYVTSGGFLPGAGEFDAGFFGIAPREASAMDPQQRLVLETAWEALERAKIDPSTLRGTPAGVYIGAEAQEYGPRLHEAPDGLDGYMLTGNAPSVVSGRVAYALGLEGPTLTVDTACSGSLVALHLAVQALRRGETQLALAGGVAVMGAPGTFTAFSRQRGLAEDGRCKAFAAAADGTGFAEGVGVLVLERLSDAVANGHAVLAVVRGSAINSDGASNGLTAPNGPSQQRVIKRALADAGLEASDVDAVEAHGTGTRLGDPIEAQALLSAYGQDRETPLLLGSIKSNIGHTQAAAGVAGVIKMVEAMRHGVLPKTLHVDEPTPHVDWTTGSVELLTEQREWPAIERPRRAGVSSFGVSGTNAHVIIEQAPVVETVETTSAELPVVPLVVSARSAEALKAQAAALVSTVESGNLTDLGFSLATTRAAHDQRAVVVAENVADAVRGLQALAAGEQDPNVVIGERTPGKLAMLFTGQGSQRLAMGRELYLECPKFAEVFDEAVDHLDVQMETPLRDVLFGDNAEELNETQYTQCALFAVEVALARLLESWGVRPDILLGHSIGELAAAHVAGVWSLADACLVVAARGRLMQALPEGGSMVAIAATEDEVQPLLGDQVSLAAVNGPTSVVVSGEREAVEAVVSVFRMQGRKISELRVSHAFHSPLMEPMLA</sequence>
<dbReference type="InterPro" id="IPR036736">
    <property type="entry name" value="ACP-like_sf"/>
</dbReference>
<dbReference type="SMART" id="SM00825">
    <property type="entry name" value="PKS_KS"/>
    <property type="match status" value="1"/>
</dbReference>
<keyword evidence="8" id="KW-1185">Reference proteome</keyword>
<evidence type="ECO:0000256" key="1">
    <source>
        <dbReference type="ARBA" id="ARBA00022450"/>
    </source>
</evidence>
<dbReference type="SUPFAM" id="SSF52151">
    <property type="entry name" value="FabD/lysophospholipase-like"/>
    <property type="match status" value="1"/>
</dbReference>
<reference evidence="7 8" key="1">
    <citation type="submission" date="2020-01" db="EMBL/GenBank/DDBJ databases">
        <title>Insect and environment-associated Actinomycetes.</title>
        <authorList>
            <person name="Currrie C."/>
            <person name="Chevrette M."/>
            <person name="Carlson C."/>
            <person name="Stubbendieck R."/>
            <person name="Wendt-Pienkowski E."/>
        </authorList>
    </citation>
    <scope>NUCLEOTIDE SEQUENCE [LARGE SCALE GENOMIC DNA]</scope>
    <source>
        <strain evidence="7 8">SID8386</strain>
    </source>
</reference>
<evidence type="ECO:0000259" key="5">
    <source>
        <dbReference type="PROSITE" id="PS50075"/>
    </source>
</evidence>
<keyword evidence="1" id="KW-0596">Phosphopantetheine</keyword>
<feature type="non-terminal residue" evidence="7">
    <location>
        <position position="848"/>
    </location>
</feature>
<organism evidence="7 8">
    <name type="scientific">Amycolatopsis rubida</name>
    <dbReference type="NCBI Taxonomy" id="112413"/>
    <lineage>
        <taxon>Bacteria</taxon>
        <taxon>Bacillati</taxon>
        <taxon>Actinomycetota</taxon>
        <taxon>Actinomycetes</taxon>
        <taxon>Pseudonocardiales</taxon>
        <taxon>Pseudonocardiaceae</taxon>
        <taxon>Amycolatopsis</taxon>
    </lineage>
</organism>
<dbReference type="GO" id="GO:0016746">
    <property type="term" value="F:acyltransferase activity"/>
    <property type="evidence" value="ECO:0007669"/>
    <property type="project" value="UniProtKB-KW"/>
</dbReference>
<dbReference type="Pfam" id="PF16197">
    <property type="entry name" value="KAsynt_C_assoc"/>
    <property type="match status" value="1"/>
</dbReference>
<dbReference type="Gene3D" id="1.10.1200.10">
    <property type="entry name" value="ACP-like"/>
    <property type="match status" value="1"/>
</dbReference>
<dbReference type="InterPro" id="IPR020841">
    <property type="entry name" value="PKS_Beta-ketoAc_synthase_dom"/>
</dbReference>
<dbReference type="PANTHER" id="PTHR43775">
    <property type="entry name" value="FATTY ACID SYNTHASE"/>
    <property type="match status" value="1"/>
</dbReference>
<dbReference type="Gene3D" id="3.30.70.3290">
    <property type="match status" value="1"/>
</dbReference>
<dbReference type="InterPro" id="IPR001227">
    <property type="entry name" value="Ac_transferase_dom_sf"/>
</dbReference>
<dbReference type="SMART" id="SM00827">
    <property type="entry name" value="PKS_AT"/>
    <property type="match status" value="1"/>
</dbReference>
<dbReference type="EMBL" id="JAAGNC010000110">
    <property type="protein sequence ID" value="NEC58256.1"/>
    <property type="molecule type" value="Genomic_DNA"/>
</dbReference>
<dbReference type="InterPro" id="IPR014043">
    <property type="entry name" value="Acyl_transferase_dom"/>
</dbReference>
<keyword evidence="3" id="KW-0808">Transferase</keyword>
<dbReference type="Pfam" id="PF00550">
    <property type="entry name" value="PP-binding"/>
    <property type="match status" value="1"/>
</dbReference>
<keyword evidence="4 7" id="KW-0012">Acyltransferase</keyword>
<dbReference type="InterPro" id="IPR020806">
    <property type="entry name" value="PKS_PP-bd"/>
</dbReference>
<evidence type="ECO:0000256" key="2">
    <source>
        <dbReference type="ARBA" id="ARBA00022553"/>
    </source>
</evidence>
<dbReference type="InterPro" id="IPR016036">
    <property type="entry name" value="Malonyl_transacylase_ACP-bd"/>
</dbReference>
<dbReference type="Pfam" id="PF00109">
    <property type="entry name" value="ketoacyl-synt"/>
    <property type="match status" value="1"/>
</dbReference>